<dbReference type="PANTHER" id="PTHR33992:SF1">
    <property type="entry name" value="RIBONUCLEASE P PROTEIN COMPONENT"/>
    <property type="match status" value="1"/>
</dbReference>
<gene>
    <name evidence="7 9" type="primary">rnpA</name>
    <name evidence="9" type="ORF">GlitD10_1092</name>
</gene>
<keyword evidence="6 7" id="KW-0694">RNA-binding</keyword>
<dbReference type="GO" id="GO:0004526">
    <property type="term" value="F:ribonuclease P activity"/>
    <property type="evidence" value="ECO:0007669"/>
    <property type="project" value="UniProtKB-UniRule"/>
</dbReference>
<comment type="catalytic activity">
    <reaction evidence="7">
        <text>Endonucleolytic cleavage of RNA, removing 5'-extranucleotides from tRNA precursor.</text>
        <dbReference type="EC" id="3.1.26.5"/>
    </reaction>
</comment>
<dbReference type="GO" id="GO:0000049">
    <property type="term" value="F:tRNA binding"/>
    <property type="evidence" value="ECO:0007669"/>
    <property type="project" value="UniProtKB-UniRule"/>
</dbReference>
<dbReference type="InterPro" id="IPR020539">
    <property type="entry name" value="RNase_P_CS"/>
</dbReference>
<dbReference type="EC" id="3.1.26.5" evidence="7 8"/>
<dbReference type="RefSeq" id="WP_071454002.1">
    <property type="nucleotide sequence ID" value="NZ_CP017675.1"/>
</dbReference>
<dbReference type="GO" id="GO:0042781">
    <property type="term" value="F:3'-tRNA processing endoribonuclease activity"/>
    <property type="evidence" value="ECO:0007669"/>
    <property type="project" value="TreeGrafter"/>
</dbReference>
<dbReference type="OrthoDB" id="458878at2"/>
<dbReference type="PANTHER" id="PTHR33992">
    <property type="entry name" value="RIBONUCLEASE P PROTEIN COMPONENT"/>
    <property type="match status" value="1"/>
</dbReference>
<comment type="similarity">
    <text evidence="7">Belongs to the RnpA family.</text>
</comment>
<evidence type="ECO:0000256" key="4">
    <source>
        <dbReference type="ARBA" id="ARBA00022759"/>
    </source>
</evidence>
<keyword evidence="10" id="KW-1185">Reference proteome</keyword>
<evidence type="ECO:0000256" key="1">
    <source>
        <dbReference type="ARBA" id="ARBA00002663"/>
    </source>
</evidence>
<evidence type="ECO:0000256" key="2">
    <source>
        <dbReference type="ARBA" id="ARBA00022694"/>
    </source>
</evidence>
<keyword evidence="2 7" id="KW-0819">tRNA processing</keyword>
<reference evidence="9 10" key="1">
    <citation type="submission" date="2016-10" db="EMBL/GenBank/DDBJ databases">
        <title>Description of Gloeomargarita lithophora gen. nov., sp. nov., a thylakoid-bearing basal-branching cyanobacterium with intracellular carbonates, and proposal for Gloeomargaritales ord. nov.</title>
        <authorList>
            <person name="Moreira D."/>
            <person name="Tavera R."/>
            <person name="Benzerara K."/>
            <person name="Skouri-Panet F."/>
            <person name="Couradeau E."/>
            <person name="Gerard E."/>
            <person name="Loussert C."/>
            <person name="Novelo E."/>
            <person name="Zivanovic Y."/>
            <person name="Lopez-Garcia P."/>
        </authorList>
    </citation>
    <scope>NUCLEOTIDE SEQUENCE [LARGE SCALE GENOMIC DNA]</scope>
    <source>
        <strain evidence="9 10">D10</strain>
    </source>
</reference>
<dbReference type="GO" id="GO:0001682">
    <property type="term" value="P:tRNA 5'-leader removal"/>
    <property type="evidence" value="ECO:0007669"/>
    <property type="project" value="UniProtKB-UniRule"/>
</dbReference>
<comment type="function">
    <text evidence="1 7">RNaseP catalyzes the removal of the 5'-leader sequence from pre-tRNA to produce the mature 5'-terminus. It can also cleave other RNA substrates such as 4.5S RNA. The protein component plays an auxiliary but essential role in vivo by binding to the 5'-leader sequence and broadening the substrate specificity of the ribozyme.</text>
</comment>
<name>A0A1J0ABT9_9CYAN</name>
<evidence type="ECO:0000256" key="7">
    <source>
        <dbReference type="HAMAP-Rule" id="MF_00227"/>
    </source>
</evidence>
<dbReference type="NCBIfam" id="TIGR00188">
    <property type="entry name" value="rnpA"/>
    <property type="match status" value="1"/>
</dbReference>
<dbReference type="GO" id="GO:0030677">
    <property type="term" value="C:ribonuclease P complex"/>
    <property type="evidence" value="ECO:0007669"/>
    <property type="project" value="TreeGrafter"/>
</dbReference>
<evidence type="ECO:0000256" key="5">
    <source>
        <dbReference type="ARBA" id="ARBA00022801"/>
    </source>
</evidence>
<evidence type="ECO:0000313" key="9">
    <source>
        <dbReference type="EMBL" id="APB33412.1"/>
    </source>
</evidence>
<keyword evidence="4 7" id="KW-0255">Endonuclease</keyword>
<comment type="subunit">
    <text evidence="7">Consists of a catalytic RNA component (M1 or rnpB) and a protein subunit.</text>
</comment>
<protein>
    <recommendedName>
        <fullName evidence="7 8">Ribonuclease P protein component</fullName>
        <shortName evidence="7">RNase P protein</shortName>
        <shortName evidence="7">RNaseP protein</shortName>
        <ecNumber evidence="7 8">3.1.26.5</ecNumber>
    </recommendedName>
    <alternativeName>
        <fullName evidence="7">Protein C5</fullName>
    </alternativeName>
</protein>
<dbReference type="PROSITE" id="PS00648">
    <property type="entry name" value="RIBONUCLEASE_P"/>
    <property type="match status" value="1"/>
</dbReference>
<dbReference type="SUPFAM" id="SSF54211">
    <property type="entry name" value="Ribosomal protein S5 domain 2-like"/>
    <property type="match status" value="1"/>
</dbReference>
<dbReference type="AlphaFoldDB" id="A0A1J0ABT9"/>
<dbReference type="Pfam" id="PF00825">
    <property type="entry name" value="Ribonuclease_P"/>
    <property type="match status" value="1"/>
</dbReference>
<evidence type="ECO:0000256" key="6">
    <source>
        <dbReference type="ARBA" id="ARBA00022884"/>
    </source>
</evidence>
<dbReference type="EMBL" id="CP017675">
    <property type="protein sequence ID" value="APB33412.1"/>
    <property type="molecule type" value="Genomic_DNA"/>
</dbReference>
<keyword evidence="5 7" id="KW-0378">Hydrolase</keyword>
<dbReference type="Proteomes" id="UP000180235">
    <property type="component" value="Chromosome"/>
</dbReference>
<accession>A0A1J0ABT9</accession>
<evidence type="ECO:0000313" key="10">
    <source>
        <dbReference type="Proteomes" id="UP000180235"/>
    </source>
</evidence>
<evidence type="ECO:0000256" key="3">
    <source>
        <dbReference type="ARBA" id="ARBA00022722"/>
    </source>
</evidence>
<proteinExistence type="inferred from homology"/>
<sequence length="123" mass="14382">MGLARCQRLRGHRVFAALYQNHRHQRGQFFRLRYRPHPEGTGVQAAVVVSTKVSKKAVQRNRLKRQMRSVLRQLLPECTPGWQMVITAQPQALTGQYGDFLRELEQLLQRAGMIHGHPRRRDF</sequence>
<dbReference type="STRING" id="1188229.GlitD10_1092"/>
<dbReference type="HAMAP" id="MF_00227">
    <property type="entry name" value="RNase_P"/>
    <property type="match status" value="1"/>
</dbReference>
<dbReference type="InterPro" id="IPR000100">
    <property type="entry name" value="RNase_P"/>
</dbReference>
<organism evidence="9 10">
    <name type="scientific">Gloeomargarita lithophora Alchichica-D10</name>
    <dbReference type="NCBI Taxonomy" id="1188229"/>
    <lineage>
        <taxon>Bacteria</taxon>
        <taxon>Bacillati</taxon>
        <taxon>Cyanobacteriota</taxon>
        <taxon>Cyanophyceae</taxon>
        <taxon>Gloeomargaritales</taxon>
        <taxon>Gloeomargaritaceae</taxon>
        <taxon>Gloeomargarita</taxon>
    </lineage>
</organism>
<evidence type="ECO:0000256" key="8">
    <source>
        <dbReference type="NCBIfam" id="TIGR00188"/>
    </source>
</evidence>
<dbReference type="Gene3D" id="3.30.230.10">
    <property type="match status" value="1"/>
</dbReference>
<dbReference type="InterPro" id="IPR014721">
    <property type="entry name" value="Ribsml_uS5_D2-typ_fold_subgr"/>
</dbReference>
<keyword evidence="3 7" id="KW-0540">Nuclease</keyword>
<dbReference type="KEGG" id="glt:GlitD10_1092"/>
<dbReference type="InterPro" id="IPR020568">
    <property type="entry name" value="Ribosomal_Su5_D2-typ_SF"/>
</dbReference>